<evidence type="ECO:0000259" key="3">
    <source>
        <dbReference type="PROSITE" id="PS51186"/>
    </source>
</evidence>
<dbReference type="InterPro" id="IPR000182">
    <property type="entry name" value="GNAT_dom"/>
</dbReference>
<gene>
    <name evidence="4" type="ORF">H0194_06065</name>
</gene>
<name>A0A7G7CM61_9CORY</name>
<dbReference type="GO" id="GO:0016747">
    <property type="term" value="F:acyltransferase activity, transferring groups other than amino-acyl groups"/>
    <property type="evidence" value="ECO:0007669"/>
    <property type="project" value="InterPro"/>
</dbReference>
<reference evidence="4 5" key="1">
    <citation type="submission" date="2020-07" db="EMBL/GenBank/DDBJ databases">
        <title>Complete genome and description of Corynebacterium incognita strain Marseille-Q3630 sp. nov.</title>
        <authorList>
            <person name="Boxberger M."/>
        </authorList>
    </citation>
    <scope>NUCLEOTIDE SEQUENCE [LARGE SCALE GENOMIC DNA]</scope>
    <source>
        <strain evidence="4 5">Marseille-Q3630</strain>
    </source>
</reference>
<keyword evidence="1 4" id="KW-0808">Transferase</keyword>
<accession>A0A7G7CM61</accession>
<dbReference type="AlphaFoldDB" id="A0A7G7CM61"/>
<feature type="domain" description="N-acetyltransferase" evidence="3">
    <location>
        <begin position="11"/>
        <end position="166"/>
    </location>
</feature>
<dbReference type="PANTHER" id="PTHR43877">
    <property type="entry name" value="AMINOALKYLPHOSPHONATE N-ACETYLTRANSFERASE-RELATED-RELATED"/>
    <property type="match status" value="1"/>
</dbReference>
<keyword evidence="5" id="KW-1185">Reference proteome</keyword>
<dbReference type="CDD" id="cd04301">
    <property type="entry name" value="NAT_SF"/>
    <property type="match status" value="1"/>
</dbReference>
<dbReference type="RefSeq" id="WP_185175067.1">
    <property type="nucleotide sequence ID" value="NZ_CP059404.1"/>
</dbReference>
<dbReference type="InterPro" id="IPR050832">
    <property type="entry name" value="Bact_Acetyltransf"/>
</dbReference>
<dbReference type="KEGG" id="cik:H0194_06065"/>
<organism evidence="4 5">
    <name type="scientific">Corynebacterium incognita</name>
    <dbReference type="NCBI Taxonomy" id="2754725"/>
    <lineage>
        <taxon>Bacteria</taxon>
        <taxon>Bacillati</taxon>
        <taxon>Actinomycetota</taxon>
        <taxon>Actinomycetes</taxon>
        <taxon>Mycobacteriales</taxon>
        <taxon>Corynebacteriaceae</taxon>
        <taxon>Corynebacterium</taxon>
    </lineage>
</organism>
<dbReference type="SUPFAM" id="SSF55729">
    <property type="entry name" value="Acyl-CoA N-acyltransferases (Nat)"/>
    <property type="match status" value="1"/>
</dbReference>
<evidence type="ECO:0000256" key="2">
    <source>
        <dbReference type="ARBA" id="ARBA00023315"/>
    </source>
</evidence>
<evidence type="ECO:0000256" key="1">
    <source>
        <dbReference type="ARBA" id="ARBA00022679"/>
    </source>
</evidence>
<proteinExistence type="predicted"/>
<dbReference type="Gene3D" id="3.40.630.30">
    <property type="match status" value="1"/>
</dbReference>
<sequence length="166" mass="18299">MSDSSAHNADLVLRATTEADRTYVARLNFLTDTFGDEHGELPEDFETDFVYYVEGWEPNQGGFIAWRGGVPAGGVWLLWGTEDNHGYGFVEESIPELAIAVEGRFKGEGIGTALLDAATELARTLGAPGISLSVEQSNERAHRLYQHVGFEPVGDRRGHFVLVKRF</sequence>
<dbReference type="Pfam" id="PF00583">
    <property type="entry name" value="Acetyltransf_1"/>
    <property type="match status" value="1"/>
</dbReference>
<keyword evidence="2" id="KW-0012">Acyltransferase</keyword>
<protein>
    <submittedName>
        <fullName evidence="4">GNAT family N-acetyltransferase</fullName>
    </submittedName>
</protein>
<dbReference type="EMBL" id="CP059404">
    <property type="protein sequence ID" value="QNE88677.1"/>
    <property type="molecule type" value="Genomic_DNA"/>
</dbReference>
<dbReference type="PROSITE" id="PS51186">
    <property type="entry name" value="GNAT"/>
    <property type="match status" value="1"/>
</dbReference>
<dbReference type="InterPro" id="IPR016181">
    <property type="entry name" value="Acyl_CoA_acyltransferase"/>
</dbReference>
<evidence type="ECO:0000313" key="5">
    <source>
        <dbReference type="Proteomes" id="UP000515743"/>
    </source>
</evidence>
<dbReference type="Proteomes" id="UP000515743">
    <property type="component" value="Chromosome"/>
</dbReference>
<evidence type="ECO:0000313" key="4">
    <source>
        <dbReference type="EMBL" id="QNE88677.1"/>
    </source>
</evidence>